<keyword evidence="2" id="KW-1185">Reference proteome</keyword>
<protein>
    <submittedName>
        <fullName evidence="1">Uncharacterized protein</fullName>
    </submittedName>
</protein>
<organism evidence="1 2">
    <name type="scientific">Araneus ventricosus</name>
    <name type="common">Orbweaver spider</name>
    <name type="synonym">Epeira ventricosa</name>
    <dbReference type="NCBI Taxonomy" id="182803"/>
    <lineage>
        <taxon>Eukaryota</taxon>
        <taxon>Metazoa</taxon>
        <taxon>Ecdysozoa</taxon>
        <taxon>Arthropoda</taxon>
        <taxon>Chelicerata</taxon>
        <taxon>Arachnida</taxon>
        <taxon>Araneae</taxon>
        <taxon>Araneomorphae</taxon>
        <taxon>Entelegynae</taxon>
        <taxon>Araneoidea</taxon>
        <taxon>Araneidae</taxon>
        <taxon>Araneus</taxon>
    </lineage>
</organism>
<sequence length="105" mass="12432">MVDANLSTHQYKVIRQKTNKIHKNMYPAYHKIRAAKQLCYPNDVNVTETFAEIKFQFLMDHTTIRLCKVQEDVLKSTRDLRTLDIIVKWDCDGAEQSRYKQKSLL</sequence>
<dbReference type="Proteomes" id="UP000499080">
    <property type="component" value="Unassembled WGS sequence"/>
</dbReference>
<dbReference type="EMBL" id="BGPR01017560">
    <property type="protein sequence ID" value="GBN76516.1"/>
    <property type="molecule type" value="Genomic_DNA"/>
</dbReference>
<dbReference type="AlphaFoldDB" id="A0A4Y2RMG3"/>
<comment type="caution">
    <text evidence="1">The sequence shown here is derived from an EMBL/GenBank/DDBJ whole genome shotgun (WGS) entry which is preliminary data.</text>
</comment>
<evidence type="ECO:0000313" key="1">
    <source>
        <dbReference type="EMBL" id="GBN76516.1"/>
    </source>
</evidence>
<name>A0A4Y2RMG3_ARAVE</name>
<accession>A0A4Y2RMG3</accession>
<gene>
    <name evidence="1" type="ORF">AVEN_213872_1</name>
</gene>
<proteinExistence type="predicted"/>
<reference evidence="1 2" key="1">
    <citation type="journal article" date="2019" name="Sci. Rep.">
        <title>Orb-weaving spider Araneus ventricosus genome elucidates the spidroin gene catalogue.</title>
        <authorList>
            <person name="Kono N."/>
            <person name="Nakamura H."/>
            <person name="Ohtoshi R."/>
            <person name="Moran D.A.P."/>
            <person name="Shinohara A."/>
            <person name="Yoshida Y."/>
            <person name="Fujiwara M."/>
            <person name="Mori M."/>
            <person name="Tomita M."/>
            <person name="Arakawa K."/>
        </authorList>
    </citation>
    <scope>NUCLEOTIDE SEQUENCE [LARGE SCALE GENOMIC DNA]</scope>
</reference>
<evidence type="ECO:0000313" key="2">
    <source>
        <dbReference type="Proteomes" id="UP000499080"/>
    </source>
</evidence>
<dbReference type="OrthoDB" id="8197165at2759"/>